<dbReference type="CDD" id="cd09077">
    <property type="entry name" value="R1-I-EN"/>
    <property type="match status" value="1"/>
</dbReference>
<accession>A0AAV1KNK4</accession>
<dbReference type="SUPFAM" id="SSF56672">
    <property type="entry name" value="DNA/RNA polymerases"/>
    <property type="match status" value="1"/>
</dbReference>
<keyword evidence="4" id="KW-1185">Reference proteome</keyword>
<evidence type="ECO:0000313" key="3">
    <source>
        <dbReference type="EMBL" id="CAK1584050.1"/>
    </source>
</evidence>
<dbReference type="InterPro" id="IPR036397">
    <property type="entry name" value="RNaseH_sf"/>
</dbReference>
<proteinExistence type="predicted"/>
<dbReference type="Pfam" id="PF00078">
    <property type="entry name" value="RVT_1"/>
    <property type="match status" value="1"/>
</dbReference>
<dbReference type="GO" id="GO:0004523">
    <property type="term" value="F:RNA-DNA hybrid ribonuclease activity"/>
    <property type="evidence" value="ECO:0007669"/>
    <property type="project" value="InterPro"/>
</dbReference>
<dbReference type="InterPro" id="IPR012337">
    <property type="entry name" value="RNaseH-like_sf"/>
</dbReference>
<dbReference type="Pfam" id="PF14529">
    <property type="entry name" value="Exo_endo_phos_2"/>
    <property type="match status" value="1"/>
</dbReference>
<dbReference type="InterPro" id="IPR000477">
    <property type="entry name" value="RT_dom"/>
</dbReference>
<feature type="domain" description="RNase H type-1" evidence="2">
    <location>
        <begin position="928"/>
        <end position="1058"/>
    </location>
</feature>
<evidence type="ECO:0008006" key="5">
    <source>
        <dbReference type="Google" id="ProtNLM"/>
    </source>
</evidence>
<dbReference type="Pfam" id="PF00075">
    <property type="entry name" value="RNase_H"/>
    <property type="match status" value="1"/>
</dbReference>
<dbReference type="PANTHER" id="PTHR33481:SF1">
    <property type="entry name" value="ENDONUCLEASE_EXONUCLEASE_PHOSPHATASE DOMAIN-CONTAINING PROTEIN-RELATED"/>
    <property type="match status" value="1"/>
</dbReference>
<dbReference type="InterPro" id="IPR002156">
    <property type="entry name" value="RNaseH_domain"/>
</dbReference>
<dbReference type="PANTHER" id="PTHR33481">
    <property type="entry name" value="REVERSE TRANSCRIPTASE"/>
    <property type="match status" value="1"/>
</dbReference>
<gene>
    <name evidence="3" type="ORF">PARMNEM_LOCUS5372</name>
</gene>
<organism evidence="3 4">
    <name type="scientific">Parnassius mnemosyne</name>
    <name type="common">clouded apollo</name>
    <dbReference type="NCBI Taxonomy" id="213953"/>
    <lineage>
        <taxon>Eukaryota</taxon>
        <taxon>Metazoa</taxon>
        <taxon>Ecdysozoa</taxon>
        <taxon>Arthropoda</taxon>
        <taxon>Hexapoda</taxon>
        <taxon>Insecta</taxon>
        <taxon>Pterygota</taxon>
        <taxon>Neoptera</taxon>
        <taxon>Endopterygota</taxon>
        <taxon>Lepidoptera</taxon>
        <taxon>Glossata</taxon>
        <taxon>Ditrysia</taxon>
        <taxon>Papilionoidea</taxon>
        <taxon>Papilionidae</taxon>
        <taxon>Parnassiinae</taxon>
        <taxon>Parnassini</taxon>
        <taxon>Parnassius</taxon>
        <taxon>Driopa</taxon>
    </lineage>
</organism>
<dbReference type="InterPro" id="IPR036691">
    <property type="entry name" value="Endo/exonu/phosph_ase_sf"/>
</dbReference>
<name>A0AAV1KNK4_9NEOP</name>
<dbReference type="PROSITE" id="PS50878">
    <property type="entry name" value="RT_POL"/>
    <property type="match status" value="1"/>
</dbReference>
<evidence type="ECO:0000259" key="2">
    <source>
        <dbReference type="PROSITE" id="PS50879"/>
    </source>
</evidence>
<dbReference type="Gene3D" id="3.30.420.10">
    <property type="entry name" value="Ribonuclease H-like superfamily/Ribonuclease H"/>
    <property type="match status" value="1"/>
</dbReference>
<dbReference type="InterPro" id="IPR043502">
    <property type="entry name" value="DNA/RNA_pol_sf"/>
</dbReference>
<dbReference type="GO" id="GO:0003676">
    <property type="term" value="F:nucleic acid binding"/>
    <property type="evidence" value="ECO:0007669"/>
    <property type="project" value="InterPro"/>
</dbReference>
<evidence type="ECO:0000313" key="4">
    <source>
        <dbReference type="Proteomes" id="UP001314205"/>
    </source>
</evidence>
<protein>
    <recommendedName>
        <fullName evidence="5">Reverse transcriptase</fullName>
    </recommendedName>
</protein>
<dbReference type="Proteomes" id="UP001314205">
    <property type="component" value="Unassembled WGS sequence"/>
</dbReference>
<dbReference type="GO" id="GO:0042575">
    <property type="term" value="C:DNA polymerase complex"/>
    <property type="evidence" value="ECO:0007669"/>
    <property type="project" value="UniProtKB-ARBA"/>
</dbReference>
<reference evidence="3 4" key="1">
    <citation type="submission" date="2023-11" db="EMBL/GenBank/DDBJ databases">
        <authorList>
            <person name="Hedman E."/>
            <person name="Englund M."/>
            <person name="Stromberg M."/>
            <person name="Nyberg Akerstrom W."/>
            <person name="Nylinder S."/>
            <person name="Jareborg N."/>
            <person name="Kallberg Y."/>
            <person name="Kronander E."/>
        </authorList>
    </citation>
    <scope>NUCLEOTIDE SEQUENCE [LARGE SCALE GENOMIC DNA]</scope>
</reference>
<dbReference type="SUPFAM" id="SSF53098">
    <property type="entry name" value="Ribonuclease H-like"/>
    <property type="match status" value="1"/>
</dbReference>
<evidence type="ECO:0000259" key="1">
    <source>
        <dbReference type="PROSITE" id="PS50878"/>
    </source>
</evidence>
<dbReference type="PROSITE" id="PS50879">
    <property type="entry name" value="RNASE_H_1"/>
    <property type="match status" value="1"/>
</dbReference>
<dbReference type="AlphaFoldDB" id="A0AAV1KNK4"/>
<dbReference type="EMBL" id="CAVLGL010000068">
    <property type="protein sequence ID" value="CAK1584050.1"/>
    <property type="molecule type" value="Genomic_DNA"/>
</dbReference>
<dbReference type="InterPro" id="IPR005135">
    <property type="entry name" value="Endo/exonuclease/phosphatase"/>
</dbReference>
<dbReference type="CDD" id="cd01650">
    <property type="entry name" value="RT_nLTR_like"/>
    <property type="match status" value="1"/>
</dbReference>
<dbReference type="Gene3D" id="3.60.10.10">
    <property type="entry name" value="Endonuclease/exonuclease/phosphatase"/>
    <property type="match status" value="1"/>
</dbReference>
<dbReference type="GO" id="GO:0071897">
    <property type="term" value="P:DNA biosynthetic process"/>
    <property type="evidence" value="ECO:0007669"/>
    <property type="project" value="UniProtKB-ARBA"/>
</dbReference>
<dbReference type="CDD" id="cd09276">
    <property type="entry name" value="Rnase_HI_RT_non_LTR"/>
    <property type="match status" value="1"/>
</dbReference>
<dbReference type="SUPFAM" id="SSF56219">
    <property type="entry name" value="DNase I-like"/>
    <property type="match status" value="1"/>
</dbReference>
<feature type="domain" description="Reverse transcriptase" evidence="1">
    <location>
        <begin position="482"/>
        <end position="752"/>
    </location>
</feature>
<sequence>MMACPSSKTSLVQANLHHSETASAQLRKWLEVQRTAIALIQEPWVGAGKIKGLNNLKGKLFYSSEHDKPRACIYTTKDICAQPLTDFCSRDMYAVAIQYTQESRLVVASVYMPEEDTPPPHDLSRLVNFCERTGLEVVIGTDSNAHHPLWGMEKPNERGKVLVEYLFSTNLTILNIGSEPTFINKRCRTIIDLTLATEGAAKLITGWHVSREASCSDHRWICFALQVDIPSTPPWRNPRKTDKTKYLNRLTSLLADFEGINTIADQSLLEEQVAAVTKAMIDSYHESCPEITPPRHAEVKQPWWGKELDRKRKKVRKALNRAMNTSMDEDWLLYKKAKSEYKKCIRYRRSIGWRKFCGNIETCKQANRIRNILAKQNTSGSMSLKKPDGSYSTSPDEAQRILIETHFPGCCVTQEANRHDDILTSTAEDWNLAQRVVTMDKIHWAIHSFLPYKAAGPDGIFPALLQWGGKALIVRLAAIMRACLALKYVPRGWREVKVTFIPKPGKSDYTDPKSYRPISLTSFLLKTMERMCERELRGSALMNLPLHDKQHAYSQGKSTESALHKVITKIEEAIQNKEICLGSFIDIEGAFDRTNFSSIKGALGRHKVEPALIDWIVYMLSTRIIKIAGESQPIQIKKGCPQGGVLSPLLWNMVINELISKLNDNHFYTVGYADDLTILVSGKTASIVCDLTQAALRIVERWCREHDLTVNPNKTVLVMFTQKRKLNNYHPPSLFSTKLQLSSEVKYLGLTLDSKLNWNKHIENKINKASITFWQCRNMIGKRWGLTPKIILWLYKTVIRPMITYGALVWWTKTNEATIIKKLQRYQRLACMAATGCMRTTPTAALEAMLELTPLHLHIQQEATLAAIRLKTLNLWSKNSVPHTGIIDRIHSKIPILQAKYDRIPKQFVFDKKYKIQLNENSQPEGLSPKELRIFTDGSKTNEGVGCGAFSEDLNIHICTPLGTYNTVFQAECMGIIQAAIAIDARKVNDFPIRILTDSRAVLQALRCNVVNSGLIYECHQRLNEVCKNNNVTLQWIKGHSGSRGNDAADELARRGSALATIGPEPIIPIPFGNVCSLVRRHFTNQHAQLWKNLVDCRQARDALPEINSRLTKVLMRLNKPQIRIVTSAITGHGTFNKHLFTIGVTDSPLCRACMGEEETAAHVLLKCPEVATYRAKHLGTPGSLPEVACNIKGLLSFFGEISWLE</sequence>
<comment type="caution">
    <text evidence="3">The sequence shown here is derived from an EMBL/GenBank/DDBJ whole genome shotgun (WGS) entry which is preliminary data.</text>
</comment>